<protein>
    <submittedName>
        <fullName evidence="1">Uncharacterized protein</fullName>
    </submittedName>
</protein>
<organism evidence="1 2">
    <name type="scientific">Sordaria macrospora</name>
    <dbReference type="NCBI Taxonomy" id="5147"/>
    <lineage>
        <taxon>Eukaryota</taxon>
        <taxon>Fungi</taxon>
        <taxon>Dikarya</taxon>
        <taxon>Ascomycota</taxon>
        <taxon>Pezizomycotina</taxon>
        <taxon>Sordariomycetes</taxon>
        <taxon>Sordariomycetidae</taxon>
        <taxon>Sordariales</taxon>
        <taxon>Sordariaceae</taxon>
        <taxon>Sordaria</taxon>
    </lineage>
</organism>
<reference evidence="1 2" key="1">
    <citation type="submission" date="2017-07" db="EMBL/GenBank/DDBJ databases">
        <title>Genome sequence of the Sordaria macrospora wild type strain R19027.</title>
        <authorList>
            <person name="Nowrousian M."/>
            <person name="Teichert I."/>
            <person name="Kueck U."/>
        </authorList>
    </citation>
    <scope>NUCLEOTIDE SEQUENCE [LARGE SCALE GENOMIC DNA]</scope>
    <source>
        <strain evidence="1 2">R19027</strain>
        <tissue evidence="1">Mycelium</tissue>
    </source>
</reference>
<accession>A0A8S8ZCF2</accession>
<dbReference type="Proteomes" id="UP000433876">
    <property type="component" value="Unassembled WGS sequence"/>
</dbReference>
<gene>
    <name evidence="1" type="ORF">SMACR_09394</name>
</gene>
<dbReference type="VEuPathDB" id="FungiDB:SMAC_10145"/>
<feature type="non-terminal residue" evidence="1">
    <location>
        <position position="1"/>
    </location>
</feature>
<proteinExistence type="predicted"/>
<dbReference type="EMBL" id="NMPR01000195">
    <property type="protein sequence ID" value="KAA8628254.1"/>
    <property type="molecule type" value="Genomic_DNA"/>
</dbReference>
<evidence type="ECO:0000313" key="2">
    <source>
        <dbReference type="Proteomes" id="UP000433876"/>
    </source>
</evidence>
<comment type="caution">
    <text evidence="1">The sequence shown here is derived from an EMBL/GenBank/DDBJ whole genome shotgun (WGS) entry which is preliminary data.</text>
</comment>
<sequence length="175" mass="19339">MTDRAQALVLDQQQIIQDHPIGTGLDAFRASFESVCKDRGISCPAPDALSQLGPQGRGTLQIDLLKRIPALISDDLYNFDSDQFEPLLNAVLANKPDDEIWRQVYCAVTEATPPPRPIASYLLQTPRSINTSSFANSSELRKHVDVVLKDELGSIYIGLPNLHYIFFSQVAGLKT</sequence>
<name>A0A8S8ZCF2_SORMA</name>
<dbReference type="AlphaFoldDB" id="A0A8S8ZCF2"/>
<evidence type="ECO:0000313" key="1">
    <source>
        <dbReference type="EMBL" id="KAA8628254.1"/>
    </source>
</evidence>